<accession>A0A0H3A939</accession>
<evidence type="ECO:0000313" key="2">
    <source>
        <dbReference type="Proteomes" id="UP000009173"/>
    </source>
</evidence>
<proteinExistence type="predicted"/>
<evidence type="ECO:0000313" key="1">
    <source>
        <dbReference type="EMBL" id="ABM28002.1"/>
    </source>
</evidence>
<dbReference type="Proteomes" id="UP000009173">
    <property type="component" value="Chromosome"/>
</dbReference>
<dbReference type="KEGG" id="dvl:Dvul_0981"/>
<organism evidence="1 2">
    <name type="scientific">Nitratidesulfovibrio vulgaris (strain DP4)</name>
    <name type="common">Desulfovibrio vulgaris</name>
    <dbReference type="NCBI Taxonomy" id="391774"/>
    <lineage>
        <taxon>Bacteria</taxon>
        <taxon>Pseudomonadati</taxon>
        <taxon>Thermodesulfobacteriota</taxon>
        <taxon>Desulfovibrionia</taxon>
        <taxon>Desulfovibrionales</taxon>
        <taxon>Desulfovibrionaceae</taxon>
        <taxon>Nitratidesulfovibrio</taxon>
    </lineage>
</organism>
<protein>
    <submittedName>
        <fullName evidence="1">Uncharacterized protein</fullName>
    </submittedName>
</protein>
<dbReference type="EMBL" id="CP000527">
    <property type="protein sequence ID" value="ABM28002.1"/>
    <property type="molecule type" value="Genomic_DNA"/>
</dbReference>
<dbReference type="HOGENOM" id="CLU_220212_0_0_7"/>
<name>A0A0H3A939_NITV4</name>
<reference evidence="2" key="1">
    <citation type="journal article" date="2009" name="Environ. Microbiol.">
        <title>Contribution of mobile genetic elements to Desulfovibrio vulgaris genome plasticity.</title>
        <authorList>
            <person name="Walker C.B."/>
            <person name="Stolyar S."/>
            <person name="Chivian D."/>
            <person name="Pinel N."/>
            <person name="Gabster J.A."/>
            <person name="Dehal P.S."/>
            <person name="He Z."/>
            <person name="Yang Z.K."/>
            <person name="Yen H.C."/>
            <person name="Zhou J."/>
            <person name="Wall J.D."/>
            <person name="Hazen T.C."/>
            <person name="Arkin A.P."/>
            <person name="Stahl D.A."/>
        </authorList>
    </citation>
    <scope>NUCLEOTIDE SEQUENCE [LARGE SCALE GENOMIC DNA]</scope>
    <source>
        <strain evidence="2">DP4</strain>
    </source>
</reference>
<dbReference type="AlphaFoldDB" id="A0A0H3A939"/>
<sequence>MFTVTVTEEMLDRLRAMLEDEDEGTCVRLREYKVGGG</sequence>
<gene>
    <name evidence="1" type="ordered locus">Dvul_0981</name>
</gene>